<comment type="caution">
    <text evidence="2">The sequence shown here is derived from an EMBL/GenBank/DDBJ whole genome shotgun (WGS) entry which is preliminary data.</text>
</comment>
<dbReference type="InterPro" id="IPR052929">
    <property type="entry name" value="RNase_H-like_EbsB-rel"/>
</dbReference>
<dbReference type="Pfam" id="PF13966">
    <property type="entry name" value="zf-RVT"/>
    <property type="match status" value="1"/>
</dbReference>
<organism evidence="2 3">
    <name type="scientific">Hibiscus sabdariffa</name>
    <name type="common">roselle</name>
    <dbReference type="NCBI Taxonomy" id="183260"/>
    <lineage>
        <taxon>Eukaryota</taxon>
        <taxon>Viridiplantae</taxon>
        <taxon>Streptophyta</taxon>
        <taxon>Embryophyta</taxon>
        <taxon>Tracheophyta</taxon>
        <taxon>Spermatophyta</taxon>
        <taxon>Magnoliopsida</taxon>
        <taxon>eudicotyledons</taxon>
        <taxon>Gunneridae</taxon>
        <taxon>Pentapetalae</taxon>
        <taxon>rosids</taxon>
        <taxon>malvids</taxon>
        <taxon>Malvales</taxon>
        <taxon>Malvaceae</taxon>
        <taxon>Malvoideae</taxon>
        <taxon>Hibiscus</taxon>
    </lineage>
</organism>
<sequence length="273" mass="31020">MPISGSNPDDTIIWRHDRSGCYSVKSGYRLLAHGGDLQVNVLNTPAADQVRRLYSALWSLPIPSKLKVMFWRFSKNYLPTKVNLYNMRFAITTTCSLCAVDLETTDHIMFCFFSTNILSQLGIIVILPSLEQSWIMWLSNLFDQFDEKKRVLLVVSVWTIWSYRNNKLHNQAFQTVMDLVRFIRSFVWELISIAEKVFPNSSALCPCWSPPSGDTIKINFDASFIAQLHFSFSRVVARNAEGLIMPAGIIPDHFVANPELAQAYACVDALNLA</sequence>
<proteinExistence type="predicted"/>
<evidence type="ECO:0000313" key="3">
    <source>
        <dbReference type="Proteomes" id="UP001472677"/>
    </source>
</evidence>
<reference evidence="2 3" key="1">
    <citation type="journal article" date="2024" name="G3 (Bethesda)">
        <title>Genome assembly of Hibiscus sabdariffa L. provides insights into metabolisms of medicinal natural products.</title>
        <authorList>
            <person name="Kim T."/>
        </authorList>
    </citation>
    <scope>NUCLEOTIDE SEQUENCE [LARGE SCALE GENOMIC DNA]</scope>
    <source>
        <strain evidence="2">TK-2024</strain>
        <tissue evidence="2">Old leaves</tissue>
    </source>
</reference>
<evidence type="ECO:0000259" key="1">
    <source>
        <dbReference type="Pfam" id="PF13966"/>
    </source>
</evidence>
<keyword evidence="3" id="KW-1185">Reference proteome</keyword>
<feature type="domain" description="Reverse transcriptase zinc-binding" evidence="1">
    <location>
        <begin position="22"/>
        <end position="110"/>
    </location>
</feature>
<gene>
    <name evidence="2" type="ORF">V6N12_049837</name>
</gene>
<dbReference type="PANTHER" id="PTHR47074:SF61">
    <property type="entry name" value="RNASE H TYPE-1 DOMAIN-CONTAINING PROTEIN"/>
    <property type="match status" value="1"/>
</dbReference>
<accession>A0ABR2GAV6</accession>
<name>A0ABR2GAV6_9ROSI</name>
<dbReference type="PANTHER" id="PTHR47074">
    <property type="entry name" value="BNAC02G40300D PROTEIN"/>
    <property type="match status" value="1"/>
</dbReference>
<dbReference type="EMBL" id="JBBPBM010000001">
    <property type="protein sequence ID" value="KAK8599973.1"/>
    <property type="molecule type" value="Genomic_DNA"/>
</dbReference>
<protein>
    <recommendedName>
        <fullName evidence="1">Reverse transcriptase zinc-binding domain-containing protein</fullName>
    </recommendedName>
</protein>
<dbReference type="Proteomes" id="UP001472677">
    <property type="component" value="Unassembled WGS sequence"/>
</dbReference>
<evidence type="ECO:0000313" key="2">
    <source>
        <dbReference type="EMBL" id="KAK8599973.1"/>
    </source>
</evidence>
<dbReference type="InterPro" id="IPR026960">
    <property type="entry name" value="RVT-Znf"/>
</dbReference>